<protein>
    <recommendedName>
        <fullName evidence="7">Ig-like domain-containing protein</fullName>
    </recommendedName>
</protein>
<comment type="subcellular location">
    <subcellularLocation>
        <location evidence="1">Membrane</location>
    </subcellularLocation>
</comment>
<feature type="compositionally biased region" description="Basic and acidic residues" evidence="4">
    <location>
        <begin position="337"/>
        <end position="353"/>
    </location>
</feature>
<comment type="caution">
    <text evidence="8">The sequence shown here is derived from an EMBL/GenBank/DDBJ whole genome shotgun (WGS) entry which is preliminary data.</text>
</comment>
<reference evidence="8" key="1">
    <citation type="journal article" date="2023" name="Science">
        <title>Genome structures resolve the early diversification of teleost fishes.</title>
        <authorList>
            <person name="Parey E."/>
            <person name="Louis A."/>
            <person name="Montfort J."/>
            <person name="Bouchez O."/>
            <person name="Roques C."/>
            <person name="Iampietro C."/>
            <person name="Lluch J."/>
            <person name="Castinel A."/>
            <person name="Donnadieu C."/>
            <person name="Desvignes T."/>
            <person name="Floi Bucao C."/>
            <person name="Jouanno E."/>
            <person name="Wen M."/>
            <person name="Mejri S."/>
            <person name="Dirks R."/>
            <person name="Jansen H."/>
            <person name="Henkel C."/>
            <person name="Chen W.J."/>
            <person name="Zahm M."/>
            <person name="Cabau C."/>
            <person name="Klopp C."/>
            <person name="Thompson A.W."/>
            <person name="Robinson-Rechavi M."/>
            <person name="Braasch I."/>
            <person name="Lecointre G."/>
            <person name="Bobe J."/>
            <person name="Postlethwait J.H."/>
            <person name="Berthelot C."/>
            <person name="Roest Crollius H."/>
            <person name="Guiguen Y."/>
        </authorList>
    </citation>
    <scope>NUCLEOTIDE SEQUENCE</scope>
    <source>
        <strain evidence="8">Concon-B</strain>
    </source>
</reference>
<evidence type="ECO:0000256" key="6">
    <source>
        <dbReference type="SAM" id="SignalP"/>
    </source>
</evidence>
<dbReference type="GO" id="GO:0016020">
    <property type="term" value="C:membrane"/>
    <property type="evidence" value="ECO:0007669"/>
    <property type="project" value="UniProtKB-SubCell"/>
</dbReference>
<keyword evidence="3" id="KW-0393">Immunoglobulin domain</keyword>
<dbReference type="AlphaFoldDB" id="A0A9Q1D3X4"/>
<dbReference type="InterPro" id="IPR007110">
    <property type="entry name" value="Ig-like_dom"/>
</dbReference>
<dbReference type="OrthoDB" id="8822248at2759"/>
<feature type="compositionally biased region" description="Polar residues" evidence="4">
    <location>
        <begin position="364"/>
        <end position="377"/>
    </location>
</feature>
<proteinExistence type="predicted"/>
<dbReference type="PROSITE" id="PS50835">
    <property type="entry name" value="IG_LIKE"/>
    <property type="match status" value="1"/>
</dbReference>
<dbReference type="Gene3D" id="2.60.40.10">
    <property type="entry name" value="Immunoglobulins"/>
    <property type="match status" value="1"/>
</dbReference>
<accession>A0A9Q1D3X4</accession>
<sequence length="434" mass="47239">MVVYNLNVLAVLLQAVHAPASEPGGTERRPGEVQLQLSHPWLVLTWSVNRRAVMTISAEHGILSNSDRFTAANFTTAASSVWELTLWNVTRDYTGDVTCDLQNIGRQTATLSVQVLGEVQLQPRSLEVLSGDQARFSCSSATPWLVLTWSVNRRAVMTISAEHGILSNSDRFTAANFTTAASSVWELTLWNVTRDYTEGGTVGISGGNVTSRKGSCVLFRCQASDWFPEPQVTWAFGGQEVNNTNSSSVNTPSGLFHSTTSLLVLAEESTWVECQASIPALPTPKTHSVFLTIIEDPGGEGQRVLVVALVSALAALLLVLLITAIVCWCRSRTKSTQTEDTRGNRRHREEAMDRAGQGHASLGYSWNENRGFSQSELGSDRGQTDSVSAHQATTEPRPSMLFLSQHAAGIRGHGHFLRDLITSDTKTVRQATTV</sequence>
<feature type="signal peptide" evidence="6">
    <location>
        <begin position="1"/>
        <end position="18"/>
    </location>
</feature>
<evidence type="ECO:0000256" key="5">
    <source>
        <dbReference type="SAM" id="Phobius"/>
    </source>
</evidence>
<dbReference type="InterPro" id="IPR013783">
    <property type="entry name" value="Ig-like_fold"/>
</dbReference>
<dbReference type="InterPro" id="IPR036179">
    <property type="entry name" value="Ig-like_dom_sf"/>
</dbReference>
<feature type="compositionally biased region" description="Polar residues" evidence="4">
    <location>
        <begin position="384"/>
        <end position="396"/>
    </location>
</feature>
<feature type="transmembrane region" description="Helical" evidence="5">
    <location>
        <begin position="304"/>
        <end position="329"/>
    </location>
</feature>
<evidence type="ECO:0000259" key="7">
    <source>
        <dbReference type="PROSITE" id="PS50835"/>
    </source>
</evidence>
<dbReference type="SUPFAM" id="SSF48726">
    <property type="entry name" value="Immunoglobulin"/>
    <property type="match status" value="2"/>
</dbReference>
<dbReference type="InterPro" id="IPR053896">
    <property type="entry name" value="BTN3A2-like_Ig-C"/>
</dbReference>
<keyword evidence="9" id="KW-1185">Reference proteome</keyword>
<dbReference type="EMBL" id="JAFJMO010000014">
    <property type="protein sequence ID" value="KAJ8257140.1"/>
    <property type="molecule type" value="Genomic_DNA"/>
</dbReference>
<dbReference type="Proteomes" id="UP001152803">
    <property type="component" value="Unassembled WGS sequence"/>
</dbReference>
<organism evidence="8 9">
    <name type="scientific">Conger conger</name>
    <name type="common">Conger eel</name>
    <name type="synonym">Muraena conger</name>
    <dbReference type="NCBI Taxonomy" id="82655"/>
    <lineage>
        <taxon>Eukaryota</taxon>
        <taxon>Metazoa</taxon>
        <taxon>Chordata</taxon>
        <taxon>Craniata</taxon>
        <taxon>Vertebrata</taxon>
        <taxon>Euteleostomi</taxon>
        <taxon>Actinopterygii</taxon>
        <taxon>Neopterygii</taxon>
        <taxon>Teleostei</taxon>
        <taxon>Anguilliformes</taxon>
        <taxon>Congridae</taxon>
        <taxon>Conger</taxon>
    </lineage>
</organism>
<evidence type="ECO:0000256" key="3">
    <source>
        <dbReference type="ARBA" id="ARBA00023319"/>
    </source>
</evidence>
<evidence type="ECO:0000313" key="9">
    <source>
        <dbReference type="Proteomes" id="UP001152803"/>
    </source>
</evidence>
<feature type="region of interest" description="Disordered" evidence="4">
    <location>
        <begin position="336"/>
        <end position="398"/>
    </location>
</feature>
<evidence type="ECO:0000256" key="4">
    <source>
        <dbReference type="SAM" id="MobiDB-lite"/>
    </source>
</evidence>
<keyword evidence="5" id="KW-1133">Transmembrane helix</keyword>
<keyword evidence="6" id="KW-0732">Signal</keyword>
<feature type="chain" id="PRO_5040352679" description="Ig-like domain-containing protein" evidence="6">
    <location>
        <begin position="19"/>
        <end position="434"/>
    </location>
</feature>
<dbReference type="Pfam" id="PF22705">
    <property type="entry name" value="C2-set_3"/>
    <property type="match status" value="1"/>
</dbReference>
<evidence type="ECO:0000256" key="1">
    <source>
        <dbReference type="ARBA" id="ARBA00004370"/>
    </source>
</evidence>
<feature type="domain" description="Ig-like" evidence="7">
    <location>
        <begin position="213"/>
        <end position="288"/>
    </location>
</feature>
<evidence type="ECO:0000313" key="8">
    <source>
        <dbReference type="EMBL" id="KAJ8257140.1"/>
    </source>
</evidence>
<keyword evidence="5" id="KW-0812">Transmembrane</keyword>
<keyword evidence="2 5" id="KW-0472">Membrane</keyword>
<dbReference type="PANTHER" id="PTHR44991:SF1">
    <property type="entry name" value="IMMUNOGLOBULIN SUPERFAMILY MEMBER 5"/>
    <property type="match status" value="1"/>
</dbReference>
<dbReference type="PANTHER" id="PTHR44991">
    <property type="entry name" value="IMMUNOGLOBULIN SUPERFAMILY MEMBER 5"/>
    <property type="match status" value="1"/>
</dbReference>
<name>A0A9Q1D3X4_CONCO</name>
<evidence type="ECO:0000256" key="2">
    <source>
        <dbReference type="ARBA" id="ARBA00023136"/>
    </source>
</evidence>
<gene>
    <name evidence="8" type="ORF">COCON_G00192920</name>
</gene>